<gene>
    <name evidence="1" type="ordered locus">BCE_2188</name>
</gene>
<dbReference type="Proteomes" id="UP000002527">
    <property type="component" value="Chromosome"/>
</dbReference>
<name>Q739F3_BACC1</name>
<organism evidence="1 2">
    <name type="scientific">Bacillus cereus (strain ATCC 10987 / NRS 248)</name>
    <dbReference type="NCBI Taxonomy" id="222523"/>
    <lineage>
        <taxon>Bacteria</taxon>
        <taxon>Bacillati</taxon>
        <taxon>Bacillota</taxon>
        <taxon>Bacilli</taxon>
        <taxon>Bacillales</taxon>
        <taxon>Bacillaceae</taxon>
        <taxon>Bacillus</taxon>
        <taxon>Bacillus cereus group</taxon>
    </lineage>
</organism>
<proteinExistence type="predicted"/>
<dbReference type="EMBL" id="AE017194">
    <property type="protein sequence ID" value="AAS41109.1"/>
    <property type="molecule type" value="Genomic_DNA"/>
</dbReference>
<dbReference type="KEGG" id="bca:BCE_2188"/>
<evidence type="ECO:0000313" key="1">
    <source>
        <dbReference type="EMBL" id="AAS41109.1"/>
    </source>
</evidence>
<sequence>MHIFYHLFFSFISIFEENAVLFAPFLSCVK</sequence>
<accession>Q739F3</accession>
<reference evidence="1 2" key="1">
    <citation type="journal article" date="2004" name="Nucleic Acids Res.">
        <title>The genome sequence of Bacillus cereus ATCC 10987 reveals metabolic adaptations and a large plasmid related to Bacillus anthracis pXO1.</title>
        <authorList>
            <person name="Rasko D.A."/>
            <person name="Ravel J."/>
            <person name="Okstad O.A."/>
            <person name="Helgason E."/>
            <person name="Cer R.Z."/>
            <person name="Jiang L."/>
            <person name="Shores K.A."/>
            <person name="Fouts D.E."/>
            <person name="Tourasse N.J."/>
            <person name="Angiuoli S.V."/>
            <person name="Kolonay J."/>
            <person name="Nelson W.C."/>
            <person name="Kolsto A.-B."/>
            <person name="Fraser C.M."/>
            <person name="Read T.D."/>
        </authorList>
    </citation>
    <scope>NUCLEOTIDE SEQUENCE [LARGE SCALE GENOMIC DNA]</scope>
    <source>
        <strain evidence="2">ATCC 10987 / NRS 248</strain>
    </source>
</reference>
<evidence type="ECO:0000313" key="2">
    <source>
        <dbReference type="Proteomes" id="UP000002527"/>
    </source>
</evidence>
<protein>
    <submittedName>
        <fullName evidence="1">Uncharacterized protein</fullName>
    </submittedName>
</protein>
<dbReference type="AlphaFoldDB" id="Q739F3"/>
<dbReference type="HOGENOM" id="CLU_3401935_0_0_9"/>